<dbReference type="Gramene" id="rna-gnl|WGS:NBSK|LSAT_8X45320_mrna">
    <property type="protein sequence ID" value="cds-PLY69985.1"/>
    <property type="gene ID" value="gene-LSAT_8X45320"/>
</dbReference>
<dbReference type="PANTHER" id="PTHR15907">
    <property type="entry name" value="DUF614 FAMILY PROTEIN-RELATED"/>
    <property type="match status" value="1"/>
</dbReference>
<gene>
    <name evidence="2" type="ORF">LSAT_V11C800406900</name>
</gene>
<proteinExistence type="predicted"/>
<dbReference type="AlphaFoldDB" id="A0A9R1X0H2"/>
<keyword evidence="1" id="KW-0812">Transmembrane</keyword>
<evidence type="ECO:0000256" key="1">
    <source>
        <dbReference type="SAM" id="Phobius"/>
    </source>
</evidence>
<dbReference type="OrthoDB" id="1045822at2759"/>
<dbReference type="Pfam" id="PF04749">
    <property type="entry name" value="PLAC8"/>
    <property type="match status" value="1"/>
</dbReference>
<reference evidence="2 3" key="1">
    <citation type="journal article" date="2017" name="Nat. Commun.">
        <title>Genome assembly with in vitro proximity ligation data and whole-genome triplication in lettuce.</title>
        <authorList>
            <person name="Reyes-Chin-Wo S."/>
            <person name="Wang Z."/>
            <person name="Yang X."/>
            <person name="Kozik A."/>
            <person name="Arikit S."/>
            <person name="Song C."/>
            <person name="Xia L."/>
            <person name="Froenicke L."/>
            <person name="Lavelle D.O."/>
            <person name="Truco M.J."/>
            <person name="Xia R."/>
            <person name="Zhu S."/>
            <person name="Xu C."/>
            <person name="Xu H."/>
            <person name="Xu X."/>
            <person name="Cox K."/>
            <person name="Korf I."/>
            <person name="Meyers B.C."/>
            <person name="Michelmore R.W."/>
        </authorList>
    </citation>
    <scope>NUCLEOTIDE SEQUENCE [LARGE SCALE GENOMIC DNA]</scope>
    <source>
        <strain evidence="3">cv. Salinas</strain>
        <tissue evidence="2">Seedlings</tissue>
    </source>
</reference>
<keyword evidence="1" id="KW-0472">Membrane</keyword>
<evidence type="ECO:0000313" key="2">
    <source>
        <dbReference type="EMBL" id="KAJ0191867.1"/>
    </source>
</evidence>
<dbReference type="EMBL" id="NBSK02000008">
    <property type="protein sequence ID" value="KAJ0191867.1"/>
    <property type="molecule type" value="Genomic_DNA"/>
</dbReference>
<name>A0A9R1X0H2_LACSA</name>
<comment type="caution">
    <text evidence="2">The sequence shown here is derived from an EMBL/GenBank/DDBJ whole genome shotgun (WGS) entry which is preliminary data.</text>
</comment>
<protein>
    <submittedName>
        <fullName evidence="2">Uncharacterized protein</fullName>
    </submittedName>
</protein>
<dbReference type="Proteomes" id="UP000235145">
    <property type="component" value="Unassembled WGS sequence"/>
</dbReference>
<dbReference type="InterPro" id="IPR006461">
    <property type="entry name" value="PLAC_motif_containing"/>
</dbReference>
<keyword evidence="1" id="KW-1133">Transmembrane helix</keyword>
<organism evidence="2 3">
    <name type="scientific">Lactuca sativa</name>
    <name type="common">Garden lettuce</name>
    <dbReference type="NCBI Taxonomy" id="4236"/>
    <lineage>
        <taxon>Eukaryota</taxon>
        <taxon>Viridiplantae</taxon>
        <taxon>Streptophyta</taxon>
        <taxon>Embryophyta</taxon>
        <taxon>Tracheophyta</taxon>
        <taxon>Spermatophyta</taxon>
        <taxon>Magnoliopsida</taxon>
        <taxon>eudicotyledons</taxon>
        <taxon>Gunneridae</taxon>
        <taxon>Pentapetalae</taxon>
        <taxon>asterids</taxon>
        <taxon>campanulids</taxon>
        <taxon>Asterales</taxon>
        <taxon>Asteraceae</taxon>
        <taxon>Cichorioideae</taxon>
        <taxon>Cichorieae</taxon>
        <taxon>Lactucinae</taxon>
        <taxon>Lactuca</taxon>
    </lineage>
</organism>
<keyword evidence="3" id="KW-1185">Reference proteome</keyword>
<feature type="transmembrane region" description="Helical" evidence="1">
    <location>
        <begin position="83"/>
        <end position="102"/>
    </location>
</feature>
<evidence type="ECO:0000313" key="3">
    <source>
        <dbReference type="Proteomes" id="UP000235145"/>
    </source>
</evidence>
<sequence length="176" mass="18914">MYSQKSTPSSVPSPVYGQPPPGPSYVAGVSASSLVSQTSWSSGLCDCCLDIPNCCITCWCPCVTFGQIAEIVDNGKTSCGFHGTLYALINVLSGCGCMYACFNRTKMRRQYGLPEVPSNDCCVHFCCGPCALCQEYRELQHQGFDLSIGWEGNIHRSTMTNIGVQIPPTALGGMSR</sequence>
<dbReference type="NCBIfam" id="TIGR01571">
    <property type="entry name" value="A_thal_Cys_rich"/>
    <property type="match status" value="1"/>
</dbReference>
<accession>A0A9R1X0H2</accession>